<dbReference type="Gene3D" id="2.60.40.150">
    <property type="entry name" value="C2 domain"/>
    <property type="match status" value="2"/>
</dbReference>
<keyword evidence="4" id="KW-1185">Reference proteome</keyword>
<dbReference type="GO" id="GO:0005509">
    <property type="term" value="F:calcium ion binding"/>
    <property type="evidence" value="ECO:0007669"/>
    <property type="project" value="TreeGrafter"/>
</dbReference>
<dbReference type="EMBL" id="CAICTM010001492">
    <property type="protein sequence ID" value="CAB9524101.1"/>
    <property type="molecule type" value="Genomic_DNA"/>
</dbReference>
<organism evidence="3 4">
    <name type="scientific">Seminavis robusta</name>
    <dbReference type="NCBI Taxonomy" id="568900"/>
    <lineage>
        <taxon>Eukaryota</taxon>
        <taxon>Sar</taxon>
        <taxon>Stramenopiles</taxon>
        <taxon>Ochrophyta</taxon>
        <taxon>Bacillariophyta</taxon>
        <taxon>Bacillariophyceae</taxon>
        <taxon>Bacillariophycidae</taxon>
        <taxon>Naviculales</taxon>
        <taxon>Naviculaceae</taxon>
        <taxon>Seminavis</taxon>
    </lineage>
</organism>
<gene>
    <name evidence="3" type="ORF">SEMRO_1494_G277350.1</name>
</gene>
<evidence type="ECO:0000313" key="4">
    <source>
        <dbReference type="Proteomes" id="UP001153069"/>
    </source>
</evidence>
<dbReference type="SUPFAM" id="SSF49562">
    <property type="entry name" value="C2 domain (Calcium/lipid-binding domain, CaLB)"/>
    <property type="match status" value="2"/>
</dbReference>
<reference evidence="3" key="1">
    <citation type="submission" date="2020-06" db="EMBL/GenBank/DDBJ databases">
        <authorList>
            <consortium name="Plant Systems Biology data submission"/>
        </authorList>
    </citation>
    <scope>NUCLEOTIDE SEQUENCE</scope>
    <source>
        <strain evidence="3">D6</strain>
    </source>
</reference>
<dbReference type="GO" id="GO:0030276">
    <property type="term" value="F:clathrin binding"/>
    <property type="evidence" value="ECO:0007669"/>
    <property type="project" value="TreeGrafter"/>
</dbReference>
<comment type="caution">
    <text evidence="3">The sequence shown here is derived from an EMBL/GenBank/DDBJ whole genome shotgun (WGS) entry which is preliminary data.</text>
</comment>
<dbReference type="InterPro" id="IPR000008">
    <property type="entry name" value="C2_dom"/>
</dbReference>
<feature type="domain" description="C2" evidence="2">
    <location>
        <begin position="10"/>
        <end position="154"/>
    </location>
</feature>
<accession>A0A9N8ERC8</accession>
<proteinExistence type="predicted"/>
<dbReference type="InterPro" id="IPR035892">
    <property type="entry name" value="C2_domain_sf"/>
</dbReference>
<dbReference type="SMART" id="SM00239">
    <property type="entry name" value="C2"/>
    <property type="match status" value="2"/>
</dbReference>
<dbReference type="GO" id="GO:0005886">
    <property type="term" value="C:plasma membrane"/>
    <property type="evidence" value="ECO:0007669"/>
    <property type="project" value="TreeGrafter"/>
</dbReference>
<dbReference type="GO" id="GO:0005544">
    <property type="term" value="F:calcium-dependent phospholipid binding"/>
    <property type="evidence" value="ECO:0007669"/>
    <property type="project" value="TreeGrafter"/>
</dbReference>
<feature type="domain" description="C2" evidence="2">
    <location>
        <begin position="175"/>
        <end position="308"/>
    </location>
</feature>
<dbReference type="CDD" id="cd00030">
    <property type="entry name" value="C2"/>
    <property type="match status" value="2"/>
</dbReference>
<feature type="region of interest" description="Disordered" evidence="1">
    <location>
        <begin position="1"/>
        <end position="27"/>
    </location>
</feature>
<dbReference type="PANTHER" id="PTHR10024">
    <property type="entry name" value="SYNAPTOTAGMIN"/>
    <property type="match status" value="1"/>
</dbReference>
<feature type="compositionally biased region" description="Low complexity" evidence="1">
    <location>
        <begin position="1"/>
        <end position="18"/>
    </location>
</feature>
<evidence type="ECO:0000313" key="3">
    <source>
        <dbReference type="EMBL" id="CAB9524101.1"/>
    </source>
</evidence>
<sequence length="347" mass="38537">MPRTSSSSIKNSKLSSSSHHSKSGPAMVSTKMMDLKIIVQKGKDLAAKDSNFLGLATSSDPYAEVRFMPEGKCNVGHPSVHFLGKTEICKQTLNPVWKDQQVFSAKLPLSQIDNQKAMFHLTLMDFDEETKDDSMGVVCVPLDLQSKIVKDKWYNVQAVHGEAAQGQLQCTVKWTESMEDMPADFDKPKEHCYDIQLQVIKAQGLAMKDSFLGIKTSSDPYAIVRLYTGKSKVRPKILGQTEYMTQTINPTWNETFSIRIPIDDIATQTAKLELTLMDYDDKNEDDLMGVVTLPLQSLLQKIKPNNPNSSLPKEWYHVPADSSNDGEQATGKVQCSITASLLVAQAS</sequence>
<dbReference type="GO" id="GO:0017156">
    <property type="term" value="P:calcium-ion regulated exocytosis"/>
    <property type="evidence" value="ECO:0007669"/>
    <property type="project" value="TreeGrafter"/>
</dbReference>
<dbReference type="GO" id="GO:0070382">
    <property type="term" value="C:exocytic vesicle"/>
    <property type="evidence" value="ECO:0007669"/>
    <property type="project" value="TreeGrafter"/>
</dbReference>
<evidence type="ECO:0000256" key="1">
    <source>
        <dbReference type="SAM" id="MobiDB-lite"/>
    </source>
</evidence>
<dbReference type="GO" id="GO:0001786">
    <property type="term" value="F:phosphatidylserine binding"/>
    <property type="evidence" value="ECO:0007669"/>
    <property type="project" value="TreeGrafter"/>
</dbReference>
<evidence type="ECO:0000259" key="2">
    <source>
        <dbReference type="PROSITE" id="PS50004"/>
    </source>
</evidence>
<dbReference type="AlphaFoldDB" id="A0A9N8ERC8"/>
<dbReference type="Proteomes" id="UP001153069">
    <property type="component" value="Unassembled WGS sequence"/>
</dbReference>
<dbReference type="GO" id="GO:0000149">
    <property type="term" value="F:SNARE binding"/>
    <property type="evidence" value="ECO:0007669"/>
    <property type="project" value="TreeGrafter"/>
</dbReference>
<protein>
    <submittedName>
        <fullName evidence="3">Synaptotagmin-11</fullName>
    </submittedName>
</protein>
<name>A0A9N8ERC8_9STRA</name>
<dbReference type="OrthoDB" id="67700at2759"/>
<dbReference type="PROSITE" id="PS50004">
    <property type="entry name" value="C2"/>
    <property type="match status" value="2"/>
</dbReference>
<dbReference type="Pfam" id="PF00168">
    <property type="entry name" value="C2"/>
    <property type="match status" value="2"/>
</dbReference>